<accession>A0A1V4H8X2</accession>
<feature type="transmembrane region" description="Helical" evidence="1">
    <location>
        <begin position="302"/>
        <end position="321"/>
    </location>
</feature>
<protein>
    <submittedName>
        <fullName evidence="2">Uncharacterized protein</fullName>
    </submittedName>
</protein>
<feature type="transmembrane region" description="Helical" evidence="1">
    <location>
        <begin position="6"/>
        <end position="25"/>
    </location>
</feature>
<dbReference type="Pfam" id="PF03845">
    <property type="entry name" value="Spore_permease"/>
    <property type="match status" value="1"/>
</dbReference>
<dbReference type="GO" id="GO:0009847">
    <property type="term" value="P:spore germination"/>
    <property type="evidence" value="ECO:0007669"/>
    <property type="project" value="InterPro"/>
</dbReference>
<dbReference type="InterPro" id="IPR004761">
    <property type="entry name" value="Spore_GerAB"/>
</dbReference>
<reference evidence="3" key="1">
    <citation type="submission" date="2016-07" db="EMBL/GenBank/DDBJ databases">
        <authorList>
            <person name="Florea S."/>
            <person name="Webb J.S."/>
            <person name="Jaromczyk J."/>
            <person name="Schardl C.L."/>
        </authorList>
    </citation>
    <scope>NUCLEOTIDE SEQUENCE [LARGE SCALE GENOMIC DNA]</scope>
    <source>
        <strain evidence="3">CY1</strain>
    </source>
</reference>
<dbReference type="OrthoDB" id="2930450at2"/>
<dbReference type="STRING" id="1469647.BC351_10775"/>
<feature type="transmembrane region" description="Helical" evidence="1">
    <location>
        <begin position="110"/>
        <end position="127"/>
    </location>
</feature>
<dbReference type="Proteomes" id="UP000190626">
    <property type="component" value="Unassembled WGS sequence"/>
</dbReference>
<name>A0A1V4H8X2_9BACL</name>
<organism evidence="2 3">
    <name type="scientific">Paenibacillus ferrarius</name>
    <dbReference type="NCBI Taxonomy" id="1469647"/>
    <lineage>
        <taxon>Bacteria</taxon>
        <taxon>Bacillati</taxon>
        <taxon>Bacillota</taxon>
        <taxon>Bacilli</taxon>
        <taxon>Bacillales</taxon>
        <taxon>Paenibacillaceae</taxon>
        <taxon>Paenibacillus</taxon>
    </lineage>
</organism>
<dbReference type="RefSeq" id="WP_079420373.1">
    <property type="nucleotide sequence ID" value="NZ_MBTG01000056.1"/>
</dbReference>
<feature type="transmembrane region" description="Helical" evidence="1">
    <location>
        <begin position="333"/>
        <end position="353"/>
    </location>
</feature>
<comment type="caution">
    <text evidence="2">The sequence shown here is derived from an EMBL/GenBank/DDBJ whole genome shotgun (WGS) entry which is preliminary data.</text>
</comment>
<dbReference type="AlphaFoldDB" id="A0A1V4H8X2"/>
<sequence>MYRYFYYLVFLNMLANIILFAPRVLISHRFEGSTMAMLLSIPIGSTLLIVFVNSIRKFPGLGLPEILKNHMPNWIRIPFIIYFLSIWFVAGMITVISFSEITKKYINPDISSMVIAFAFICIIGLIARLRSDTILYSMEILIIMNVPFVLWVLYKAVTNNSMNYDACMEIVSHVWNVPTWDTFAAGTYIFTGYTNLVIFNRLMGTAKKMPFLWTIPIVGTCVLATSFLIPVGFHGTMNVNAYIYPWISTSDSMRVEFGLVERVLFIFMYLYTNISLAGSFIHWHVCLEFIKELMPRKKDKSYFSWIVIGVMGLTTYLFSYLFNDQTLYQTGVYFLNIRFASEIALVITMFMLARRKKQ</sequence>
<keyword evidence="1" id="KW-0472">Membrane</keyword>
<feature type="transmembrane region" description="Helical" evidence="1">
    <location>
        <begin position="37"/>
        <end position="55"/>
    </location>
</feature>
<evidence type="ECO:0000313" key="3">
    <source>
        <dbReference type="Proteomes" id="UP000190626"/>
    </source>
</evidence>
<dbReference type="GO" id="GO:0016020">
    <property type="term" value="C:membrane"/>
    <property type="evidence" value="ECO:0007669"/>
    <property type="project" value="InterPro"/>
</dbReference>
<dbReference type="EMBL" id="MBTG01000056">
    <property type="protein sequence ID" value="OPH47665.1"/>
    <property type="molecule type" value="Genomic_DNA"/>
</dbReference>
<keyword evidence="1" id="KW-0812">Transmembrane</keyword>
<feature type="transmembrane region" description="Helical" evidence="1">
    <location>
        <begin position="133"/>
        <end position="154"/>
    </location>
</feature>
<feature type="transmembrane region" description="Helical" evidence="1">
    <location>
        <begin position="263"/>
        <end position="290"/>
    </location>
</feature>
<keyword evidence="3" id="KW-1185">Reference proteome</keyword>
<feature type="transmembrane region" description="Helical" evidence="1">
    <location>
        <begin position="211"/>
        <end position="233"/>
    </location>
</feature>
<evidence type="ECO:0000256" key="1">
    <source>
        <dbReference type="SAM" id="Phobius"/>
    </source>
</evidence>
<proteinExistence type="predicted"/>
<keyword evidence="1" id="KW-1133">Transmembrane helix</keyword>
<gene>
    <name evidence="2" type="ORF">BC351_10775</name>
</gene>
<feature type="transmembrane region" description="Helical" evidence="1">
    <location>
        <begin position="75"/>
        <end position="98"/>
    </location>
</feature>
<evidence type="ECO:0000313" key="2">
    <source>
        <dbReference type="EMBL" id="OPH47665.1"/>
    </source>
</evidence>